<sequence>MAFVSLPGLDETMGAMLLGVMFGALPLILYQSRSFKQCTTSCMVIVVVTLDAIHQALIIHTIYTYLVLNFNNRDSLNECVWLTDSQSFRRLSYLPVPNRPDQGVGHGKWLYWFPSAMVYTFALHSDYSLMDTFPDLIFLASSVTVSFDTGLVVSELACVTTFAIIGLTKIRTFEDLTHLRALSITMNTLTAAGDILIAASFSVLLWTQKTGLGVNNSNAMINRLIGFSINTVKISSVSRSFAVAAIVSITTAPRTNIYIFFFFNIGRLYVNSFLATLNGRGFIRNLSKTNDTNQSLSTGSIIFNHACSARTSNLNDCPLSESITDVHVQQPENVVTTCLVSSGPESLTVNKNGTGSDTTSLSVTITATQVSGLCCSHTEE</sequence>
<accession>A0A4S8KYR8</accession>
<reference evidence="3 4" key="1">
    <citation type="journal article" date="2019" name="Nat. Ecol. Evol.">
        <title>Megaphylogeny resolves global patterns of mushroom evolution.</title>
        <authorList>
            <person name="Varga T."/>
            <person name="Krizsan K."/>
            <person name="Foldi C."/>
            <person name="Dima B."/>
            <person name="Sanchez-Garcia M."/>
            <person name="Sanchez-Ramirez S."/>
            <person name="Szollosi G.J."/>
            <person name="Szarkandi J.G."/>
            <person name="Papp V."/>
            <person name="Albert L."/>
            <person name="Andreopoulos W."/>
            <person name="Angelini C."/>
            <person name="Antonin V."/>
            <person name="Barry K.W."/>
            <person name="Bougher N.L."/>
            <person name="Buchanan P."/>
            <person name="Buyck B."/>
            <person name="Bense V."/>
            <person name="Catcheside P."/>
            <person name="Chovatia M."/>
            <person name="Cooper J."/>
            <person name="Damon W."/>
            <person name="Desjardin D."/>
            <person name="Finy P."/>
            <person name="Geml J."/>
            <person name="Haridas S."/>
            <person name="Hughes K."/>
            <person name="Justo A."/>
            <person name="Karasinski D."/>
            <person name="Kautmanova I."/>
            <person name="Kiss B."/>
            <person name="Kocsube S."/>
            <person name="Kotiranta H."/>
            <person name="LaButti K.M."/>
            <person name="Lechner B.E."/>
            <person name="Liimatainen K."/>
            <person name="Lipzen A."/>
            <person name="Lukacs Z."/>
            <person name="Mihaltcheva S."/>
            <person name="Morgado L.N."/>
            <person name="Niskanen T."/>
            <person name="Noordeloos M.E."/>
            <person name="Ohm R.A."/>
            <person name="Ortiz-Santana B."/>
            <person name="Ovrebo C."/>
            <person name="Racz N."/>
            <person name="Riley R."/>
            <person name="Savchenko A."/>
            <person name="Shiryaev A."/>
            <person name="Soop K."/>
            <person name="Spirin V."/>
            <person name="Szebenyi C."/>
            <person name="Tomsovsky M."/>
            <person name="Tulloss R.E."/>
            <person name="Uehling J."/>
            <person name="Grigoriev I.V."/>
            <person name="Vagvolgyi C."/>
            <person name="Papp T."/>
            <person name="Martin F.M."/>
            <person name="Miettinen O."/>
            <person name="Hibbett D.S."/>
            <person name="Nagy L.G."/>
        </authorList>
    </citation>
    <scope>NUCLEOTIDE SEQUENCE [LARGE SCALE GENOMIC DNA]</scope>
    <source>
        <strain evidence="3 4">CBS 962.96</strain>
    </source>
</reference>
<dbReference type="Proteomes" id="UP000297245">
    <property type="component" value="Unassembled WGS sequence"/>
</dbReference>
<keyword evidence="1" id="KW-1133">Transmembrane helix</keyword>
<keyword evidence="1" id="KW-0812">Transmembrane</keyword>
<feature type="domain" description="DUF6534" evidence="2">
    <location>
        <begin position="191"/>
        <end position="280"/>
    </location>
</feature>
<proteinExistence type="predicted"/>
<organism evidence="3 4">
    <name type="scientific">Dendrothele bispora (strain CBS 962.96)</name>
    <dbReference type="NCBI Taxonomy" id="1314807"/>
    <lineage>
        <taxon>Eukaryota</taxon>
        <taxon>Fungi</taxon>
        <taxon>Dikarya</taxon>
        <taxon>Basidiomycota</taxon>
        <taxon>Agaricomycotina</taxon>
        <taxon>Agaricomycetes</taxon>
        <taxon>Agaricomycetidae</taxon>
        <taxon>Agaricales</taxon>
        <taxon>Agaricales incertae sedis</taxon>
        <taxon>Dendrothele</taxon>
    </lineage>
</organism>
<evidence type="ECO:0000313" key="4">
    <source>
        <dbReference type="Proteomes" id="UP000297245"/>
    </source>
</evidence>
<dbReference type="PANTHER" id="PTHR40465">
    <property type="entry name" value="CHROMOSOME 1, WHOLE GENOME SHOTGUN SEQUENCE"/>
    <property type="match status" value="1"/>
</dbReference>
<dbReference type="Pfam" id="PF20152">
    <property type="entry name" value="DUF6534"/>
    <property type="match status" value="1"/>
</dbReference>
<feature type="transmembrane region" description="Helical" evidence="1">
    <location>
        <begin position="42"/>
        <end position="66"/>
    </location>
</feature>
<evidence type="ECO:0000259" key="2">
    <source>
        <dbReference type="Pfam" id="PF20152"/>
    </source>
</evidence>
<dbReference type="PANTHER" id="PTHR40465:SF1">
    <property type="entry name" value="DUF6534 DOMAIN-CONTAINING PROTEIN"/>
    <property type="match status" value="1"/>
</dbReference>
<keyword evidence="1" id="KW-0472">Membrane</keyword>
<protein>
    <recommendedName>
        <fullName evidence="2">DUF6534 domain-containing protein</fullName>
    </recommendedName>
</protein>
<dbReference type="InterPro" id="IPR045339">
    <property type="entry name" value="DUF6534"/>
</dbReference>
<feature type="transmembrane region" description="Helical" evidence="1">
    <location>
        <begin position="12"/>
        <end position="30"/>
    </location>
</feature>
<feature type="transmembrane region" description="Helical" evidence="1">
    <location>
        <begin position="184"/>
        <end position="206"/>
    </location>
</feature>
<keyword evidence="4" id="KW-1185">Reference proteome</keyword>
<dbReference type="AlphaFoldDB" id="A0A4S8KYR8"/>
<gene>
    <name evidence="3" type="ORF">K435DRAFT_809266</name>
</gene>
<evidence type="ECO:0000313" key="3">
    <source>
        <dbReference type="EMBL" id="THU81197.1"/>
    </source>
</evidence>
<evidence type="ECO:0000256" key="1">
    <source>
        <dbReference type="SAM" id="Phobius"/>
    </source>
</evidence>
<dbReference type="EMBL" id="ML179829">
    <property type="protein sequence ID" value="THU81197.1"/>
    <property type="molecule type" value="Genomic_DNA"/>
</dbReference>
<feature type="transmembrane region" description="Helical" evidence="1">
    <location>
        <begin position="136"/>
        <end position="164"/>
    </location>
</feature>
<name>A0A4S8KYR8_DENBC</name>
<dbReference type="OrthoDB" id="3263055at2759"/>